<feature type="region of interest" description="Disordered" evidence="1">
    <location>
        <begin position="1"/>
        <end position="20"/>
    </location>
</feature>
<sequence length="131" mass="14000">MRGAAYAAERQDPAAPSGTLGVPSLLKICEALHADTAVLIGQQAPRRAMATIDRRMPSALRHRGRPDACLIAAPSHRGSNGEDPAGDERGVVSGEGAAGAGDDLDLHPHWETLRRDRRTGRGSAERYRADW</sequence>
<evidence type="ECO:0000313" key="2">
    <source>
        <dbReference type="EMBL" id="GAA2265992.1"/>
    </source>
</evidence>
<organism evidence="2 3">
    <name type="scientific">Kitasatospora cystarginea</name>
    <dbReference type="NCBI Taxonomy" id="58350"/>
    <lineage>
        <taxon>Bacteria</taxon>
        <taxon>Bacillati</taxon>
        <taxon>Actinomycetota</taxon>
        <taxon>Actinomycetes</taxon>
        <taxon>Kitasatosporales</taxon>
        <taxon>Streptomycetaceae</taxon>
        <taxon>Kitasatospora</taxon>
    </lineage>
</organism>
<protein>
    <recommendedName>
        <fullName evidence="4">UspA domain-containing protein</fullName>
    </recommendedName>
</protein>
<reference evidence="2 3" key="1">
    <citation type="journal article" date="2019" name="Int. J. Syst. Evol. Microbiol.">
        <title>The Global Catalogue of Microorganisms (GCM) 10K type strain sequencing project: providing services to taxonomists for standard genome sequencing and annotation.</title>
        <authorList>
            <consortium name="The Broad Institute Genomics Platform"/>
            <consortium name="The Broad Institute Genome Sequencing Center for Infectious Disease"/>
            <person name="Wu L."/>
            <person name="Ma J."/>
        </authorList>
    </citation>
    <scope>NUCLEOTIDE SEQUENCE [LARGE SCALE GENOMIC DNA]</scope>
    <source>
        <strain evidence="2 3">JCM 7356</strain>
    </source>
</reference>
<dbReference type="EMBL" id="BAAATR010000033">
    <property type="protein sequence ID" value="GAA2265992.1"/>
    <property type="molecule type" value="Genomic_DNA"/>
</dbReference>
<evidence type="ECO:0008006" key="4">
    <source>
        <dbReference type="Google" id="ProtNLM"/>
    </source>
</evidence>
<keyword evidence="3" id="KW-1185">Reference proteome</keyword>
<dbReference type="Proteomes" id="UP001500305">
    <property type="component" value="Unassembled WGS sequence"/>
</dbReference>
<evidence type="ECO:0000313" key="3">
    <source>
        <dbReference type="Proteomes" id="UP001500305"/>
    </source>
</evidence>
<evidence type="ECO:0000256" key="1">
    <source>
        <dbReference type="SAM" id="MobiDB-lite"/>
    </source>
</evidence>
<proteinExistence type="predicted"/>
<gene>
    <name evidence="2" type="ORF">GCM10010430_58720</name>
</gene>
<comment type="caution">
    <text evidence="2">The sequence shown here is derived from an EMBL/GenBank/DDBJ whole genome shotgun (WGS) entry which is preliminary data.</text>
</comment>
<name>A0ABN3EPZ3_9ACTN</name>
<accession>A0ABN3EPZ3</accession>
<feature type="region of interest" description="Disordered" evidence="1">
    <location>
        <begin position="71"/>
        <end position="108"/>
    </location>
</feature>